<evidence type="ECO:0000313" key="7">
    <source>
        <dbReference type="EMBL" id="MCB5363732.1"/>
    </source>
</evidence>
<dbReference type="Pfam" id="PF03899">
    <property type="entry name" value="ATP-synt_I"/>
    <property type="match status" value="1"/>
</dbReference>
<evidence type="ECO:0000256" key="3">
    <source>
        <dbReference type="ARBA" id="ARBA00022692"/>
    </source>
</evidence>
<keyword evidence="2" id="KW-1003">Cell membrane</keyword>
<feature type="transmembrane region" description="Helical" evidence="6">
    <location>
        <begin position="100"/>
        <end position="120"/>
    </location>
</feature>
<accession>A0ABS8CCI3</accession>
<comment type="caution">
    <text evidence="7">The sequence shown here is derived from an EMBL/GenBank/DDBJ whole genome shotgun (WGS) entry which is preliminary data.</text>
</comment>
<feature type="transmembrane region" description="Helical" evidence="6">
    <location>
        <begin position="126"/>
        <end position="148"/>
    </location>
</feature>
<feature type="transmembrane region" description="Helical" evidence="6">
    <location>
        <begin position="66"/>
        <end position="88"/>
    </location>
</feature>
<name>A0ABS8CCI3_9BURK</name>
<keyword evidence="5 6" id="KW-0472">Membrane</keyword>
<feature type="transmembrane region" description="Helical" evidence="6">
    <location>
        <begin position="41"/>
        <end position="60"/>
    </location>
</feature>
<protein>
    <submittedName>
        <fullName evidence="7">ATP synthase subunit I</fullName>
    </submittedName>
</protein>
<gene>
    <name evidence="7" type="ORF">H0484_08215</name>
</gene>
<dbReference type="InterPro" id="IPR005598">
    <property type="entry name" value="ATP_synth_I"/>
</dbReference>
<reference evidence="7 8" key="1">
    <citation type="submission" date="2020-07" db="EMBL/GenBank/DDBJ databases">
        <title>Pusillimonas sp. nov., isolated from poultry manure in Taiwan.</title>
        <authorList>
            <person name="Lin S.-Y."/>
            <person name="Tang Y.-S."/>
            <person name="Young C.-C."/>
        </authorList>
    </citation>
    <scope>NUCLEOTIDE SEQUENCE [LARGE SCALE GENOMIC DNA]</scope>
    <source>
        <strain evidence="7 8">CC-YST705</strain>
    </source>
</reference>
<keyword evidence="3 6" id="KW-0812">Transmembrane</keyword>
<evidence type="ECO:0000256" key="5">
    <source>
        <dbReference type="ARBA" id="ARBA00023136"/>
    </source>
</evidence>
<proteinExistence type="predicted"/>
<sequence length="153" mass="16436">MPNPAYNAAQAENEGPAEKLVLTEADRAALRASSVRGLGRIVWVQGVAVLFAALICWLFFGWQAGVSALVGGGAYYLPNLFFAVRLLVGMLGARPVGPVGFLLGELVKLGVAALLLAWAAYEWQAWLVWLAMLFGLVCVLKSYVLLLMMGKLP</sequence>
<keyword evidence="4 6" id="KW-1133">Transmembrane helix</keyword>
<keyword evidence="8" id="KW-1185">Reference proteome</keyword>
<comment type="subcellular location">
    <subcellularLocation>
        <location evidence="1">Cell membrane</location>
        <topology evidence="1">Multi-pass membrane protein</topology>
    </subcellularLocation>
</comment>
<organism evidence="7 8">
    <name type="scientific">Mesopusillimonas faecipullorum</name>
    <dbReference type="NCBI Taxonomy" id="2755040"/>
    <lineage>
        <taxon>Bacteria</taxon>
        <taxon>Pseudomonadati</taxon>
        <taxon>Pseudomonadota</taxon>
        <taxon>Betaproteobacteria</taxon>
        <taxon>Burkholderiales</taxon>
        <taxon>Alcaligenaceae</taxon>
        <taxon>Mesopusillimonas</taxon>
    </lineage>
</organism>
<evidence type="ECO:0000256" key="1">
    <source>
        <dbReference type="ARBA" id="ARBA00004651"/>
    </source>
</evidence>
<dbReference type="EMBL" id="JACDXW010000003">
    <property type="protein sequence ID" value="MCB5363732.1"/>
    <property type="molecule type" value="Genomic_DNA"/>
</dbReference>
<evidence type="ECO:0000256" key="6">
    <source>
        <dbReference type="SAM" id="Phobius"/>
    </source>
</evidence>
<evidence type="ECO:0000313" key="8">
    <source>
        <dbReference type="Proteomes" id="UP000776983"/>
    </source>
</evidence>
<evidence type="ECO:0000256" key="2">
    <source>
        <dbReference type="ARBA" id="ARBA00022475"/>
    </source>
</evidence>
<dbReference type="Proteomes" id="UP000776983">
    <property type="component" value="Unassembled WGS sequence"/>
</dbReference>
<dbReference type="RefSeq" id="WP_226954102.1">
    <property type="nucleotide sequence ID" value="NZ_JACDXW010000003.1"/>
</dbReference>
<evidence type="ECO:0000256" key="4">
    <source>
        <dbReference type="ARBA" id="ARBA00022989"/>
    </source>
</evidence>